<dbReference type="PANTHER" id="PTHR48090">
    <property type="entry name" value="UNDECAPRENYL-PHOSPHATE 4-DEOXY-4-FORMAMIDO-L-ARABINOSE TRANSFERASE-RELATED"/>
    <property type="match status" value="1"/>
</dbReference>
<dbReference type="EC" id="2.4.-.-" evidence="12"/>
<comment type="similarity">
    <text evidence="2">Belongs to the glycosyltransferase 2 family.</text>
</comment>
<dbReference type="InterPro" id="IPR050256">
    <property type="entry name" value="Glycosyltransferase_2"/>
</dbReference>
<dbReference type="Gene3D" id="3.90.550.10">
    <property type="entry name" value="Spore Coat Polysaccharide Biosynthesis Protein SpsA, Chain A"/>
    <property type="match status" value="1"/>
</dbReference>
<feature type="transmembrane region" description="Helical" evidence="10">
    <location>
        <begin position="680"/>
        <end position="702"/>
    </location>
</feature>
<gene>
    <name evidence="12" type="ORF">K7B10_19490</name>
</gene>
<keyword evidence="4 12" id="KW-0808">Transferase</keyword>
<feature type="transmembrane region" description="Helical" evidence="10">
    <location>
        <begin position="582"/>
        <end position="599"/>
    </location>
</feature>
<feature type="transmembrane region" description="Helical" evidence="10">
    <location>
        <begin position="509"/>
        <end position="530"/>
    </location>
</feature>
<keyword evidence="12" id="KW-0328">Glycosyltransferase</keyword>
<dbReference type="SUPFAM" id="SSF53448">
    <property type="entry name" value="Nucleotide-diphospho-sugar transferases"/>
    <property type="match status" value="1"/>
</dbReference>
<organism evidence="12 13">
    <name type="scientific">Streptomyces flavotricini</name>
    <dbReference type="NCBI Taxonomy" id="66888"/>
    <lineage>
        <taxon>Bacteria</taxon>
        <taxon>Bacillati</taxon>
        <taxon>Actinomycetota</taxon>
        <taxon>Actinomycetes</taxon>
        <taxon>Kitasatosporales</taxon>
        <taxon>Streptomycetaceae</taxon>
        <taxon>Streptomyces</taxon>
    </lineage>
</organism>
<dbReference type="Proteomes" id="UP001520654">
    <property type="component" value="Unassembled WGS sequence"/>
</dbReference>
<evidence type="ECO:0000256" key="7">
    <source>
        <dbReference type="ARBA" id="ARBA00023136"/>
    </source>
</evidence>
<dbReference type="InterPro" id="IPR001173">
    <property type="entry name" value="Glyco_trans_2-like"/>
</dbReference>
<feature type="region of interest" description="Disordered" evidence="9">
    <location>
        <begin position="1"/>
        <end position="30"/>
    </location>
</feature>
<name>A0ABS8E703_9ACTN</name>
<dbReference type="InterPro" id="IPR018584">
    <property type="entry name" value="GT87"/>
</dbReference>
<evidence type="ECO:0000256" key="2">
    <source>
        <dbReference type="ARBA" id="ARBA00006739"/>
    </source>
</evidence>
<keyword evidence="6 10" id="KW-1133">Transmembrane helix</keyword>
<feature type="transmembrane region" description="Helical" evidence="10">
    <location>
        <begin position="457"/>
        <end position="474"/>
    </location>
</feature>
<feature type="transmembrane region" description="Helical" evidence="10">
    <location>
        <begin position="606"/>
        <end position="624"/>
    </location>
</feature>
<evidence type="ECO:0000256" key="8">
    <source>
        <dbReference type="ARBA" id="ARBA00024033"/>
    </source>
</evidence>
<evidence type="ECO:0000256" key="6">
    <source>
        <dbReference type="ARBA" id="ARBA00022989"/>
    </source>
</evidence>
<dbReference type="GO" id="GO:0016757">
    <property type="term" value="F:glycosyltransferase activity"/>
    <property type="evidence" value="ECO:0007669"/>
    <property type="project" value="UniProtKB-KW"/>
</dbReference>
<comment type="caution">
    <text evidence="12">The sequence shown here is derived from an EMBL/GenBank/DDBJ whole genome shotgun (WGS) entry which is preliminary data.</text>
</comment>
<evidence type="ECO:0000256" key="5">
    <source>
        <dbReference type="ARBA" id="ARBA00022692"/>
    </source>
</evidence>
<feature type="transmembrane region" description="Helical" evidence="10">
    <location>
        <begin position="644"/>
        <end position="668"/>
    </location>
</feature>
<dbReference type="PANTHER" id="PTHR48090:SF7">
    <property type="entry name" value="RFBJ PROTEIN"/>
    <property type="match status" value="1"/>
</dbReference>
<keyword evidence="13" id="KW-1185">Reference proteome</keyword>
<evidence type="ECO:0000256" key="10">
    <source>
        <dbReference type="SAM" id="Phobius"/>
    </source>
</evidence>
<keyword evidence="5 10" id="KW-0812">Transmembrane</keyword>
<evidence type="ECO:0000313" key="13">
    <source>
        <dbReference type="Proteomes" id="UP001520654"/>
    </source>
</evidence>
<feature type="transmembrane region" description="Helical" evidence="10">
    <location>
        <begin position="285"/>
        <end position="308"/>
    </location>
</feature>
<evidence type="ECO:0000256" key="1">
    <source>
        <dbReference type="ARBA" id="ARBA00004651"/>
    </source>
</evidence>
<feature type="region of interest" description="Disordered" evidence="9">
    <location>
        <begin position="157"/>
        <end position="176"/>
    </location>
</feature>
<dbReference type="Pfam" id="PF09594">
    <property type="entry name" value="GT87"/>
    <property type="match status" value="1"/>
</dbReference>
<comment type="similarity">
    <text evidence="8">Belongs to the glycosyltransferase 87 family.</text>
</comment>
<evidence type="ECO:0000256" key="9">
    <source>
        <dbReference type="SAM" id="MobiDB-lite"/>
    </source>
</evidence>
<keyword evidence="3" id="KW-1003">Cell membrane</keyword>
<evidence type="ECO:0000256" key="4">
    <source>
        <dbReference type="ARBA" id="ARBA00022679"/>
    </source>
</evidence>
<comment type="subcellular location">
    <subcellularLocation>
        <location evidence="1">Cell membrane</location>
        <topology evidence="1">Multi-pass membrane protein</topology>
    </subcellularLocation>
</comment>
<dbReference type="EMBL" id="JAINUL010000001">
    <property type="protein sequence ID" value="MCC0096935.1"/>
    <property type="molecule type" value="Genomic_DNA"/>
</dbReference>
<reference evidence="12 13" key="1">
    <citation type="submission" date="2021-08" db="EMBL/GenBank/DDBJ databases">
        <title>Genomic Architecture of Streptomyces flavotricini NGL1 and Streptomyces erythrochromogenes HMS4 With Differential Plant Beneficial attributes and laccase production capabilities.</title>
        <authorList>
            <person name="Salwan R."/>
            <person name="Kaur R."/>
            <person name="Sharma V."/>
        </authorList>
    </citation>
    <scope>NUCLEOTIDE SEQUENCE [LARGE SCALE GENOMIC DNA]</scope>
    <source>
        <strain evidence="12 13">NGL1</strain>
    </source>
</reference>
<dbReference type="Pfam" id="PF00535">
    <property type="entry name" value="Glycos_transf_2"/>
    <property type="match status" value="1"/>
</dbReference>
<sequence length="852" mass="91557">MTDTAATGETEAAGGSRATGGARATGERVAGEPAAAAPWLGAVGLSVVIPAHEDAQRIGPALDAFRAHLDARLGSGPGDWELVVVDDASTDATADLVEAAAADEPRIRLIRSEDHRGRGAALRAGVLASAGERVLLADAGPRTPPAELDRLEQALGEENHGSHGSHGSHEDPAPAAVLGRTGNRLVRALGIPGMPGFRADTCGFALFDGDRARAAFGASVLDGPAIDAEVLRWVRRQGWHVAEVPVRRTPKPPARPRRTAATATAAAAAAATGDRRRALKELFRLNSGGLAVAAVFIALSVYVFHGLWADLDGRYLKDALQDQNQWEWFVGVATDNITHLRNPLFTLAQGMPDGVNLMANATMLGLTVPLIPVTLLFGETVTFALVLTLGMAASAWTWYWLIRRRLVESRWAAAAGGALAAFAPPMVSHANGHPNFVVLFVLPLIIDRALRLCEGRNVVRDGVLLGLFATYQIFLGEEPLLIAALGMLVFSLAYLLVDRRRALAAARPLGLGVVIAAGVCVPLLIFPLYWQFFGPQSYHSVLHGDNAGNSPRALVEYAARSLFGDAETAGRLSLNTTEQNAFYGWPLLALGVAVCVWMWRRRVVRALAITGAVALALSLGPWVPVPRTDVVLPGPWRLMVKLPLFESVIEGRVAMVCAPVLGVLLALALDRIVRMRTRELRTLGLLAVAAALIPVLPLPLAVRERAPVPAFITSGAWKGYVKDGEALVPVPLPDPGQADALHWQVEADFGFRLAGGYFNGPWGPDRIGIYGATPRHLSNLLRDVRYGQQPPEITPQWREQARRDLEFWKAGAVVLPFQDRGVELRDMISELIGRQPEKVEDVWVWRVGPGRV</sequence>
<feature type="transmembrane region" description="Helical" evidence="10">
    <location>
        <begin position="480"/>
        <end position="497"/>
    </location>
</feature>
<keyword evidence="7 10" id="KW-0472">Membrane</keyword>
<protein>
    <submittedName>
        <fullName evidence="12">Glycosyltransferase</fullName>
        <ecNumber evidence="12">2.4.-.-</ecNumber>
    </submittedName>
</protein>
<feature type="transmembrane region" description="Helical" evidence="10">
    <location>
        <begin position="373"/>
        <end position="399"/>
    </location>
</feature>
<proteinExistence type="inferred from homology"/>
<feature type="compositionally biased region" description="Low complexity" evidence="9">
    <location>
        <begin position="1"/>
        <end position="24"/>
    </location>
</feature>
<evidence type="ECO:0000313" key="12">
    <source>
        <dbReference type="EMBL" id="MCC0096935.1"/>
    </source>
</evidence>
<evidence type="ECO:0000259" key="11">
    <source>
        <dbReference type="Pfam" id="PF00535"/>
    </source>
</evidence>
<dbReference type="RefSeq" id="WP_229337616.1">
    <property type="nucleotide sequence ID" value="NZ_JAINUL010000001.1"/>
</dbReference>
<accession>A0ABS8E703</accession>
<evidence type="ECO:0000256" key="3">
    <source>
        <dbReference type="ARBA" id="ARBA00022475"/>
    </source>
</evidence>
<dbReference type="InterPro" id="IPR029044">
    <property type="entry name" value="Nucleotide-diphossugar_trans"/>
</dbReference>
<feature type="compositionally biased region" description="Basic and acidic residues" evidence="9">
    <location>
        <begin position="157"/>
        <end position="172"/>
    </location>
</feature>
<feature type="domain" description="Glycosyltransferase 2-like" evidence="11">
    <location>
        <begin position="46"/>
        <end position="159"/>
    </location>
</feature>